<dbReference type="EMBL" id="NJEU01001597">
    <property type="protein sequence ID" value="PHH63620.1"/>
    <property type="molecule type" value="Genomic_DNA"/>
</dbReference>
<feature type="compositionally biased region" description="Basic and acidic residues" evidence="1">
    <location>
        <begin position="181"/>
        <end position="190"/>
    </location>
</feature>
<protein>
    <submittedName>
        <fullName evidence="2">Uncharacterized protein</fullName>
    </submittedName>
</protein>
<feature type="compositionally biased region" description="Basic residues" evidence="1">
    <location>
        <begin position="225"/>
        <end position="234"/>
    </location>
</feature>
<feature type="compositionally biased region" description="Basic and acidic residues" evidence="1">
    <location>
        <begin position="21"/>
        <end position="70"/>
    </location>
</feature>
<dbReference type="OrthoDB" id="10066125at2759"/>
<organism evidence="2 3">
    <name type="scientific">Ophiocordyceps australis</name>
    <dbReference type="NCBI Taxonomy" id="1399860"/>
    <lineage>
        <taxon>Eukaryota</taxon>
        <taxon>Fungi</taxon>
        <taxon>Dikarya</taxon>
        <taxon>Ascomycota</taxon>
        <taxon>Pezizomycotina</taxon>
        <taxon>Sordariomycetes</taxon>
        <taxon>Hypocreomycetidae</taxon>
        <taxon>Hypocreales</taxon>
        <taxon>Ophiocordycipitaceae</taxon>
        <taxon>Ophiocordyceps</taxon>
    </lineage>
</organism>
<feature type="compositionally biased region" description="Basic and acidic residues" evidence="1">
    <location>
        <begin position="239"/>
        <end position="249"/>
    </location>
</feature>
<comment type="caution">
    <text evidence="2">The sequence shown here is derived from an EMBL/GenBank/DDBJ whole genome shotgun (WGS) entry which is preliminary data.</text>
</comment>
<feature type="region of interest" description="Disordered" evidence="1">
    <location>
        <begin position="1"/>
        <end position="70"/>
    </location>
</feature>
<feature type="region of interest" description="Disordered" evidence="1">
    <location>
        <begin position="118"/>
        <end position="249"/>
    </location>
</feature>
<evidence type="ECO:0000256" key="1">
    <source>
        <dbReference type="SAM" id="MobiDB-lite"/>
    </source>
</evidence>
<feature type="compositionally biased region" description="Basic and acidic residues" evidence="1">
    <location>
        <begin position="213"/>
        <end position="224"/>
    </location>
</feature>
<name>A0A2C5Y850_9HYPO</name>
<feature type="compositionally biased region" description="Basic and acidic residues" evidence="1">
    <location>
        <begin position="135"/>
        <end position="145"/>
    </location>
</feature>
<evidence type="ECO:0000313" key="2">
    <source>
        <dbReference type="EMBL" id="PHH63620.1"/>
    </source>
</evidence>
<reference evidence="2 3" key="1">
    <citation type="submission" date="2017-06" db="EMBL/GenBank/DDBJ databases">
        <title>Ant-infecting Ophiocordyceps genomes reveal a high diversity of potential behavioral manipulation genes and a possible major role for enterotoxins.</title>
        <authorList>
            <person name="De Bekker C."/>
            <person name="Evans H.C."/>
            <person name="Brachmann A."/>
            <person name="Hughes D.P."/>
        </authorList>
    </citation>
    <scope>NUCLEOTIDE SEQUENCE [LARGE SCALE GENOMIC DNA]</scope>
    <source>
        <strain evidence="2 3">1348a</strain>
    </source>
</reference>
<keyword evidence="3" id="KW-1185">Reference proteome</keyword>
<dbReference type="AlphaFoldDB" id="A0A2C5Y850"/>
<dbReference type="Proteomes" id="UP000224854">
    <property type="component" value="Unassembled WGS sequence"/>
</dbReference>
<accession>A0A2C5Y850</accession>
<sequence length="249" mass="27690">MASATEPGPLSEPEAKSATQLEKELKTKRSRLAREARAKDRNAKRQLKAEAKRARKENVKRSGKWTKEHQLEIKDKMKALKPVKDEKKRLRLLTRSKMLEIQAAKLLEDSRRAAREYERMTAKKERAEAAAAEATAKKTEADLEKGYIALEDDDSPGASPDEGNDEDSPPKAADAVPADEVAIKKRRESDAGSVRSTASNSVLDPDVSMQDAEVEKPAAKESKKQSKKKSKKPSTNKASVEDPKLRAYR</sequence>
<proteinExistence type="predicted"/>
<feature type="compositionally biased region" description="Basic and acidic residues" evidence="1">
    <location>
        <begin position="118"/>
        <end position="128"/>
    </location>
</feature>
<gene>
    <name evidence="2" type="ORF">CDD82_1853</name>
</gene>
<evidence type="ECO:0000313" key="3">
    <source>
        <dbReference type="Proteomes" id="UP000224854"/>
    </source>
</evidence>